<dbReference type="EMBL" id="CP001823">
    <property type="protein sequence ID" value="ACZ38666.1"/>
    <property type="molecule type" value="Genomic_DNA"/>
</dbReference>
<keyword evidence="2" id="KW-0808">Transferase</keyword>
<reference evidence="2 3" key="2">
    <citation type="journal article" date="2010" name="Stand. Genomic Sci.">
        <title>Complete genome sequence of Desulfohalobium retbaense type strain (HR(100)).</title>
        <authorList>
            <person name="Spring S."/>
            <person name="Nolan M."/>
            <person name="Lapidus A."/>
            <person name="Glavina Del Rio T."/>
            <person name="Copeland A."/>
            <person name="Tice H."/>
            <person name="Cheng J.F."/>
            <person name="Lucas S."/>
            <person name="Land M."/>
            <person name="Chen F."/>
            <person name="Bruce D."/>
            <person name="Goodwin L."/>
            <person name="Pitluck S."/>
            <person name="Ivanova N."/>
            <person name="Mavromatis K."/>
            <person name="Mikhailova N."/>
            <person name="Pati A."/>
            <person name="Chen A."/>
            <person name="Palaniappan K."/>
            <person name="Hauser L."/>
            <person name="Chang Y.J."/>
            <person name="Jeffries C.D."/>
            <person name="Munk C."/>
            <person name="Kiss H."/>
            <person name="Chain P."/>
            <person name="Han C."/>
            <person name="Brettin T."/>
            <person name="Detter J.C."/>
            <person name="Schuler E."/>
            <person name="Goker M."/>
            <person name="Rohde M."/>
            <person name="Bristow J."/>
            <person name="Eisen J.A."/>
            <person name="Markowitz V."/>
            <person name="Hugenholtz P."/>
            <person name="Kyrpides N.C."/>
            <person name="Klenk H.P."/>
        </authorList>
    </citation>
    <scope>NUCLEOTIDE SEQUENCE [LARGE SCALE GENOMIC DNA]</scope>
    <source>
        <strain evidence="3">ATCC 49802 / DSM 20745 / S 6022</strain>
    </source>
</reference>
<dbReference type="GO" id="GO:0008757">
    <property type="term" value="F:S-adenosylmethionine-dependent methyltransferase activity"/>
    <property type="evidence" value="ECO:0007669"/>
    <property type="project" value="InterPro"/>
</dbReference>
<dbReference type="OrthoDB" id="9772751at2"/>
<dbReference type="Pfam" id="PF08241">
    <property type="entry name" value="Methyltransf_11"/>
    <property type="match status" value="1"/>
</dbReference>
<gene>
    <name evidence="2" type="ordered locus">Sthe_1231</name>
</gene>
<evidence type="ECO:0000259" key="1">
    <source>
        <dbReference type="Pfam" id="PF08241"/>
    </source>
</evidence>
<dbReference type="HOGENOM" id="CLU_037990_2_3_0"/>
<accession>D1C349</accession>
<organism evidence="2 3">
    <name type="scientific">Sphaerobacter thermophilus (strain ATCC 49802 / DSM 20745 / KCCM 41009 / NCIMB 13125 / S 6022)</name>
    <dbReference type="NCBI Taxonomy" id="479434"/>
    <lineage>
        <taxon>Bacteria</taxon>
        <taxon>Pseudomonadati</taxon>
        <taxon>Thermomicrobiota</taxon>
        <taxon>Thermomicrobia</taxon>
        <taxon>Sphaerobacterales</taxon>
        <taxon>Sphaerobacterineae</taxon>
        <taxon>Sphaerobacteraceae</taxon>
        <taxon>Sphaerobacter</taxon>
    </lineage>
</organism>
<dbReference type="eggNOG" id="COG2226">
    <property type="taxonomic scope" value="Bacteria"/>
</dbReference>
<dbReference type="PANTHER" id="PTHR43591">
    <property type="entry name" value="METHYLTRANSFERASE"/>
    <property type="match status" value="1"/>
</dbReference>
<keyword evidence="2" id="KW-0489">Methyltransferase</keyword>
<dbReference type="SUPFAM" id="SSF53335">
    <property type="entry name" value="S-adenosyl-L-methionine-dependent methyltransferases"/>
    <property type="match status" value="1"/>
</dbReference>
<dbReference type="InterPro" id="IPR013216">
    <property type="entry name" value="Methyltransf_11"/>
</dbReference>
<dbReference type="AlphaFoldDB" id="D1C349"/>
<dbReference type="RefSeq" id="WP_012871713.1">
    <property type="nucleotide sequence ID" value="NC_013523.1"/>
</dbReference>
<dbReference type="STRING" id="479434.Sthe_1231"/>
<evidence type="ECO:0000313" key="3">
    <source>
        <dbReference type="Proteomes" id="UP000002027"/>
    </source>
</evidence>
<sequence length="277" mass="29751">MVSQDIAQTRAEWDRIAPGYDRTNTRTQMALGAEALRRAGLSPGTRFLDVASGSGALSVPAARIGASVVAVDLSPVMLTLLQERAHREGLAIETQVMDGQALAIDDDSFDVAGSQFGVMLFPDMPRGVHELARVARRGGRVLMVSYGDPHAIDFLTFLIRGIQAVRPDFTGPPADPTPLPFQLQDPARLHRELVDAGLTEVTVSTVTEATEFQDGAELWDWVIWSNPIAPALIDGLELTSVEREAVIDRLETLIRARAGGSGPATLTNPVHIGIGTK</sequence>
<dbReference type="InParanoid" id="D1C349"/>
<name>D1C349_SPHTD</name>
<protein>
    <submittedName>
        <fullName evidence="2">Methyltransferase type 11</fullName>
    </submittedName>
</protein>
<evidence type="ECO:0000313" key="2">
    <source>
        <dbReference type="EMBL" id="ACZ38666.1"/>
    </source>
</evidence>
<dbReference type="InterPro" id="IPR029063">
    <property type="entry name" value="SAM-dependent_MTases_sf"/>
</dbReference>
<dbReference type="CDD" id="cd02440">
    <property type="entry name" value="AdoMet_MTases"/>
    <property type="match status" value="1"/>
</dbReference>
<dbReference type="GO" id="GO:0032259">
    <property type="term" value="P:methylation"/>
    <property type="evidence" value="ECO:0007669"/>
    <property type="project" value="UniProtKB-KW"/>
</dbReference>
<feature type="domain" description="Methyltransferase type 11" evidence="1">
    <location>
        <begin position="48"/>
        <end position="142"/>
    </location>
</feature>
<dbReference type="KEGG" id="sti:Sthe_1231"/>
<dbReference type="Gene3D" id="3.40.50.150">
    <property type="entry name" value="Vaccinia Virus protein VP39"/>
    <property type="match status" value="1"/>
</dbReference>
<dbReference type="PANTHER" id="PTHR43591:SF24">
    <property type="entry name" value="2-METHOXY-6-POLYPRENYL-1,4-BENZOQUINOL METHYLASE, MITOCHONDRIAL"/>
    <property type="match status" value="1"/>
</dbReference>
<reference evidence="3" key="1">
    <citation type="submission" date="2009-11" db="EMBL/GenBank/DDBJ databases">
        <title>The complete chromosome 1 of Sphaerobacter thermophilus DSM 20745.</title>
        <authorList>
            <person name="Lucas S."/>
            <person name="Copeland A."/>
            <person name="Lapidus A."/>
            <person name="Glavina del Rio T."/>
            <person name="Dalin E."/>
            <person name="Tice H."/>
            <person name="Bruce D."/>
            <person name="Goodwin L."/>
            <person name="Pitluck S."/>
            <person name="Kyrpides N."/>
            <person name="Mavromatis K."/>
            <person name="Ivanova N."/>
            <person name="Mikhailova N."/>
            <person name="LaButti K.M."/>
            <person name="Clum A."/>
            <person name="Sun H.I."/>
            <person name="Brettin T."/>
            <person name="Detter J.C."/>
            <person name="Han C."/>
            <person name="Larimer F."/>
            <person name="Land M."/>
            <person name="Hauser L."/>
            <person name="Markowitz V."/>
            <person name="Cheng J.F."/>
            <person name="Hugenholtz P."/>
            <person name="Woyke T."/>
            <person name="Wu D."/>
            <person name="Steenblock K."/>
            <person name="Schneider S."/>
            <person name="Pukall R."/>
            <person name="Goeker M."/>
            <person name="Klenk H.P."/>
            <person name="Eisen J.A."/>
        </authorList>
    </citation>
    <scope>NUCLEOTIDE SEQUENCE [LARGE SCALE GENOMIC DNA]</scope>
    <source>
        <strain evidence="3">ATCC 49802 / DSM 20745 / S 6022</strain>
    </source>
</reference>
<keyword evidence="3" id="KW-1185">Reference proteome</keyword>
<proteinExistence type="predicted"/>
<dbReference type="Proteomes" id="UP000002027">
    <property type="component" value="Chromosome 1"/>
</dbReference>